<evidence type="ECO:0000259" key="2">
    <source>
        <dbReference type="Pfam" id="PF01557"/>
    </source>
</evidence>
<dbReference type="OrthoDB" id="6242at2157"/>
<dbReference type="STRING" id="1056495.Calag_1572"/>
<dbReference type="Pfam" id="PF01557">
    <property type="entry name" value="FAA_hydrolase"/>
    <property type="match status" value="1"/>
</dbReference>
<dbReference type="SUPFAM" id="SSF56529">
    <property type="entry name" value="FAH"/>
    <property type="match status" value="1"/>
</dbReference>
<organism evidence="3 4">
    <name type="scientific">Caldisphaera lagunensis (strain DSM 15908 / JCM 11604 / ANMR 0165 / IC-154)</name>
    <dbReference type="NCBI Taxonomy" id="1056495"/>
    <lineage>
        <taxon>Archaea</taxon>
        <taxon>Thermoproteota</taxon>
        <taxon>Thermoprotei</taxon>
        <taxon>Acidilobales</taxon>
        <taxon>Caldisphaeraceae</taxon>
        <taxon>Caldisphaera</taxon>
    </lineage>
</organism>
<dbReference type="PANTHER" id="PTHR11820:SF7">
    <property type="entry name" value="ACYLPYRUVASE FAHD1, MITOCHONDRIAL"/>
    <property type="match status" value="1"/>
</dbReference>
<dbReference type="InterPro" id="IPR011234">
    <property type="entry name" value="Fumarylacetoacetase-like_C"/>
</dbReference>
<dbReference type="EMBL" id="CP003378">
    <property type="protein sequence ID" value="AFZ71270.1"/>
    <property type="molecule type" value="Genomic_DNA"/>
</dbReference>
<dbReference type="HOGENOM" id="CLU_028458_3_1_2"/>
<dbReference type="PANTHER" id="PTHR11820">
    <property type="entry name" value="ACYLPYRUVASE"/>
    <property type="match status" value="1"/>
</dbReference>
<keyword evidence="4" id="KW-1185">Reference proteome</keyword>
<reference evidence="4" key="1">
    <citation type="submission" date="2012-03" db="EMBL/GenBank/DDBJ databases">
        <title>Complete genome of Caldisphaera lagunensis DSM 15908.</title>
        <authorList>
            <person name="Lucas S."/>
            <person name="Copeland A."/>
            <person name="Lapidus A."/>
            <person name="Glavina del Rio T."/>
            <person name="Dalin E."/>
            <person name="Tice H."/>
            <person name="Bruce D."/>
            <person name="Goodwin L."/>
            <person name="Pitluck S."/>
            <person name="Peters L."/>
            <person name="Mikhailova N."/>
            <person name="Teshima H."/>
            <person name="Kyrpides N."/>
            <person name="Mavromatis K."/>
            <person name="Ivanova N."/>
            <person name="Brettin T."/>
            <person name="Detter J.C."/>
            <person name="Han C."/>
            <person name="Larimer F."/>
            <person name="Land M."/>
            <person name="Hauser L."/>
            <person name="Markowitz V."/>
            <person name="Cheng J.-F."/>
            <person name="Hugenholtz P."/>
            <person name="Woyke T."/>
            <person name="Wu D."/>
            <person name="Spring S."/>
            <person name="Schroeder M."/>
            <person name="Brambilla E."/>
            <person name="Klenk H.-P."/>
            <person name="Eisen J.A."/>
        </authorList>
    </citation>
    <scope>NUCLEOTIDE SEQUENCE [LARGE SCALE GENOMIC DNA]</scope>
    <source>
        <strain evidence="4">DSM 15908 / JCM 11604 / IC-154</strain>
    </source>
</reference>
<evidence type="ECO:0000313" key="4">
    <source>
        <dbReference type="Proteomes" id="UP000010469"/>
    </source>
</evidence>
<protein>
    <submittedName>
        <fullName evidence="3">2-keto-4-pentenoate hydratase/2-oxohepta-3-ene-1,7-dioic acid hydratase</fullName>
    </submittedName>
</protein>
<gene>
    <name evidence="3" type="ordered locus">Calag_1572</name>
</gene>
<dbReference type="Gene3D" id="3.90.850.10">
    <property type="entry name" value="Fumarylacetoacetase-like, C-terminal domain"/>
    <property type="match status" value="1"/>
</dbReference>
<dbReference type="GO" id="GO:0018773">
    <property type="term" value="F:acetylpyruvate hydrolase activity"/>
    <property type="evidence" value="ECO:0007669"/>
    <property type="project" value="TreeGrafter"/>
</dbReference>
<dbReference type="InterPro" id="IPR036663">
    <property type="entry name" value="Fumarylacetoacetase_C_sf"/>
</dbReference>
<dbReference type="AlphaFoldDB" id="L0ADY8"/>
<proteinExistence type="predicted"/>
<evidence type="ECO:0000256" key="1">
    <source>
        <dbReference type="ARBA" id="ARBA00022723"/>
    </source>
</evidence>
<name>L0ADY8_CALLD</name>
<sequence length="293" mass="32647">MSYSSLKIGSVFYENKLHLSLFKDGLFYISDKSEINNELLDIKNFYINLPKSLVHIRENHEKFTLKTNYNLDSTLMPPNPFPSKIVGIGKNYISHAKEMKGSIKPAFFLKAPSALIGSNTDIVVPSFIKKPDYEGEVVILIGKKVKNASLKEAKESIVGYTAGNDFTARDLQYGDNNTECLPWSQAKSLDTFSPTGPYIKIIDDYSELENVCVTTRLNGKTVQQGCPSEMFYDYANVVLEVSKLMTLYPGDLVFTGTPSGVGHAKGNYLNDGDVIEVIVTGIDPLRNKVVRYK</sequence>
<dbReference type="GO" id="GO:0046872">
    <property type="term" value="F:metal ion binding"/>
    <property type="evidence" value="ECO:0007669"/>
    <property type="project" value="UniProtKB-KW"/>
</dbReference>
<dbReference type="Proteomes" id="UP000010469">
    <property type="component" value="Chromosome"/>
</dbReference>
<dbReference type="KEGG" id="clg:Calag_1572"/>
<dbReference type="eggNOG" id="arCOG00235">
    <property type="taxonomic scope" value="Archaea"/>
</dbReference>
<keyword evidence="1" id="KW-0479">Metal-binding</keyword>
<dbReference type="InParanoid" id="L0ADY8"/>
<dbReference type="GeneID" id="14212834"/>
<feature type="domain" description="Fumarylacetoacetase-like C-terminal" evidence="2">
    <location>
        <begin position="84"/>
        <end position="290"/>
    </location>
</feature>
<evidence type="ECO:0000313" key="3">
    <source>
        <dbReference type="EMBL" id="AFZ71270.1"/>
    </source>
</evidence>
<dbReference type="RefSeq" id="WP_015233167.1">
    <property type="nucleotide sequence ID" value="NC_019791.1"/>
</dbReference>
<accession>L0ADY8</accession>
<dbReference type="FunCoup" id="L0ADY8">
    <property type="interactions" value="103"/>
</dbReference>